<reference evidence="1" key="2">
    <citation type="submission" date="2021-01" db="EMBL/GenBank/DDBJ databases">
        <authorList>
            <person name="Schikora-Tamarit M.A."/>
        </authorList>
    </citation>
    <scope>NUCLEOTIDE SEQUENCE</scope>
    <source>
        <strain evidence="1">NCAIM Y.01608</strain>
    </source>
</reference>
<comment type="caution">
    <text evidence="1">The sequence shown here is derived from an EMBL/GenBank/DDBJ whole genome shotgun (WGS) entry which is preliminary data.</text>
</comment>
<protein>
    <submittedName>
        <fullName evidence="1">Uncharacterized protein</fullName>
    </submittedName>
</protein>
<organism evidence="1 2">
    <name type="scientific">Ogataea polymorpha</name>
    <dbReference type="NCBI Taxonomy" id="460523"/>
    <lineage>
        <taxon>Eukaryota</taxon>
        <taxon>Fungi</taxon>
        <taxon>Dikarya</taxon>
        <taxon>Ascomycota</taxon>
        <taxon>Saccharomycotina</taxon>
        <taxon>Pichiomycetes</taxon>
        <taxon>Pichiales</taxon>
        <taxon>Pichiaceae</taxon>
        <taxon>Ogataea</taxon>
    </lineage>
</organism>
<name>A0A9P8PMF7_9ASCO</name>
<dbReference type="EMBL" id="JAEUBD010000526">
    <property type="protein sequence ID" value="KAH3674157.1"/>
    <property type="molecule type" value="Genomic_DNA"/>
</dbReference>
<sequence length="149" mass="16029">MLPLRNRVSGFTIARVASGSGYPNAPTLMYLEDSPLSMRVEIGGGLSLTTLTVFEVSDALSIKSSDNLLFSSFSSSSSPATSVNRCGIQSRVFPVNTVNNTEKIKPIESRASKVLKSTFLELEYLISDLTNSCASMVGELAKIDNNELI</sequence>
<reference evidence="1" key="1">
    <citation type="journal article" date="2021" name="Open Biol.">
        <title>Shared evolutionary footprints suggest mitochondrial oxidative damage underlies multiple complex I losses in fungi.</title>
        <authorList>
            <person name="Schikora-Tamarit M.A."/>
            <person name="Marcet-Houben M."/>
            <person name="Nosek J."/>
            <person name="Gabaldon T."/>
        </authorList>
    </citation>
    <scope>NUCLEOTIDE SEQUENCE</scope>
    <source>
        <strain evidence="1">NCAIM Y.01608</strain>
    </source>
</reference>
<accession>A0A9P8PMF7</accession>
<evidence type="ECO:0000313" key="2">
    <source>
        <dbReference type="Proteomes" id="UP000788993"/>
    </source>
</evidence>
<proteinExistence type="predicted"/>
<keyword evidence="2" id="KW-1185">Reference proteome</keyword>
<dbReference type="AlphaFoldDB" id="A0A9P8PMF7"/>
<evidence type="ECO:0000313" key="1">
    <source>
        <dbReference type="EMBL" id="KAH3674157.1"/>
    </source>
</evidence>
<gene>
    <name evidence="1" type="ORF">OGATHE_002137</name>
</gene>
<dbReference type="Proteomes" id="UP000788993">
    <property type="component" value="Unassembled WGS sequence"/>
</dbReference>